<dbReference type="Proteomes" id="UP000288716">
    <property type="component" value="Unassembled WGS sequence"/>
</dbReference>
<dbReference type="STRING" id="299467.A0A443S6M9"/>
<proteinExistence type="predicted"/>
<dbReference type="GO" id="GO:0005886">
    <property type="term" value="C:plasma membrane"/>
    <property type="evidence" value="ECO:0007669"/>
    <property type="project" value="InterPro"/>
</dbReference>
<dbReference type="InterPro" id="IPR038900">
    <property type="entry name" value="TMC"/>
</dbReference>
<dbReference type="EMBL" id="NCKV01006939">
    <property type="protein sequence ID" value="RWS23187.1"/>
    <property type="molecule type" value="Genomic_DNA"/>
</dbReference>
<keyword evidence="3" id="KW-1185">Reference proteome</keyword>
<dbReference type="VEuPathDB" id="VectorBase:LDEU008854"/>
<protein>
    <submittedName>
        <fullName evidence="2">Uncharacterized protein</fullName>
    </submittedName>
</protein>
<keyword evidence="1" id="KW-1133">Transmembrane helix</keyword>
<dbReference type="OrthoDB" id="5831905at2759"/>
<dbReference type="PANTHER" id="PTHR23302">
    <property type="entry name" value="TRANSMEMBRANE CHANNEL-RELATED"/>
    <property type="match status" value="1"/>
</dbReference>
<dbReference type="AlphaFoldDB" id="A0A443S6M9"/>
<dbReference type="PANTHER" id="PTHR23302:SF40">
    <property type="entry name" value="TRANSMEMBRANE CHANNEL-LIKE PROTEIN"/>
    <property type="match status" value="1"/>
</dbReference>
<keyword evidence="1" id="KW-0472">Membrane</keyword>
<evidence type="ECO:0000313" key="3">
    <source>
        <dbReference type="Proteomes" id="UP000288716"/>
    </source>
</evidence>
<keyword evidence="1" id="KW-0812">Transmembrane</keyword>
<feature type="transmembrane region" description="Helical" evidence="1">
    <location>
        <begin position="72"/>
        <end position="93"/>
    </location>
</feature>
<gene>
    <name evidence="2" type="ORF">B4U80_10104</name>
</gene>
<name>A0A443S6M9_9ACAR</name>
<accession>A0A443S6M9</accession>
<organism evidence="2 3">
    <name type="scientific">Leptotrombidium deliense</name>
    <dbReference type="NCBI Taxonomy" id="299467"/>
    <lineage>
        <taxon>Eukaryota</taxon>
        <taxon>Metazoa</taxon>
        <taxon>Ecdysozoa</taxon>
        <taxon>Arthropoda</taxon>
        <taxon>Chelicerata</taxon>
        <taxon>Arachnida</taxon>
        <taxon>Acari</taxon>
        <taxon>Acariformes</taxon>
        <taxon>Trombidiformes</taxon>
        <taxon>Prostigmata</taxon>
        <taxon>Anystina</taxon>
        <taxon>Parasitengona</taxon>
        <taxon>Trombiculoidea</taxon>
        <taxon>Trombiculidae</taxon>
        <taxon>Leptotrombidium</taxon>
    </lineage>
</organism>
<reference evidence="2 3" key="1">
    <citation type="journal article" date="2018" name="Gigascience">
        <title>Genomes of trombidid mites reveal novel predicted allergens and laterally-transferred genes associated with secondary metabolism.</title>
        <authorList>
            <person name="Dong X."/>
            <person name="Chaisiri K."/>
            <person name="Xia D."/>
            <person name="Armstrong S.D."/>
            <person name="Fang Y."/>
            <person name="Donnelly M.J."/>
            <person name="Kadowaki T."/>
            <person name="McGarry J.W."/>
            <person name="Darby A.C."/>
            <person name="Makepeace B.L."/>
        </authorList>
    </citation>
    <scope>NUCLEOTIDE SEQUENCE [LARGE SCALE GENOMIC DNA]</scope>
    <source>
        <strain evidence="2">UoL-UT</strain>
    </source>
</reference>
<comment type="caution">
    <text evidence="2">The sequence shown here is derived from an EMBL/GenBank/DDBJ whole genome shotgun (WGS) entry which is preliminary data.</text>
</comment>
<evidence type="ECO:0000256" key="1">
    <source>
        <dbReference type="SAM" id="Phobius"/>
    </source>
</evidence>
<evidence type="ECO:0000313" key="2">
    <source>
        <dbReference type="EMBL" id="RWS23187.1"/>
    </source>
</evidence>
<sequence>MAQNARQSRVSTKDDDYVFTWKLYTGWDYMIGNSETAYNKMASIAMGFKEVILEEKEKTKVETSWKLIMRRILANILVLTLLASSSYAVYLVVERSQQLPPDPGWVRENEVTLVMSGINNLYPNLFNIIALLEDNHPRIQLRWQLARYALCI</sequence>
<dbReference type="GO" id="GO:0008381">
    <property type="term" value="F:mechanosensitive monoatomic ion channel activity"/>
    <property type="evidence" value="ECO:0007669"/>
    <property type="project" value="TreeGrafter"/>
</dbReference>